<dbReference type="InterPro" id="IPR050397">
    <property type="entry name" value="Env_Response_Regulators"/>
</dbReference>
<dbReference type="CDD" id="cd00038">
    <property type="entry name" value="CAP_ED"/>
    <property type="match status" value="1"/>
</dbReference>
<dbReference type="Gene3D" id="2.60.120.10">
    <property type="entry name" value="Jelly Rolls"/>
    <property type="match status" value="1"/>
</dbReference>
<sequence>MTQHPSVVDDAISKSLLAEIGKQGGTRNFPAHAILINEGDDTDSLYIVLSGRVKAYASSEEGRDVVLGEMGPGEYFGELSFDGGRRSVSVMALEPTSCRVVPGEQLRQFLADHPDFAVHLAVKLSRLVRRLTEQVKSLALQDVYGRMVRVLMELSDPVDDERIVRQKLTQQDIADRVGSSREMVNRVLKELATGGYVSVRDGRHVIHRKLPAAW</sequence>
<keyword evidence="7" id="KW-1185">Reference proteome</keyword>
<comment type="caution">
    <text evidence="6">The sequence shown here is derived from an EMBL/GenBank/DDBJ whole genome shotgun (WGS) entry which is preliminary data.</text>
</comment>
<dbReference type="SUPFAM" id="SSF51206">
    <property type="entry name" value="cAMP-binding domain-like"/>
    <property type="match status" value="1"/>
</dbReference>
<evidence type="ECO:0000256" key="3">
    <source>
        <dbReference type="ARBA" id="ARBA00023163"/>
    </source>
</evidence>
<dbReference type="InterPro" id="IPR018490">
    <property type="entry name" value="cNMP-bd_dom_sf"/>
</dbReference>
<dbReference type="PROSITE" id="PS50042">
    <property type="entry name" value="CNMP_BINDING_3"/>
    <property type="match status" value="1"/>
</dbReference>
<organism evidence="6 7">
    <name type="scientific">Pseudaquabacterium terrae</name>
    <dbReference type="NCBI Taxonomy" id="2732868"/>
    <lineage>
        <taxon>Bacteria</taxon>
        <taxon>Pseudomonadati</taxon>
        <taxon>Pseudomonadota</taxon>
        <taxon>Betaproteobacteria</taxon>
        <taxon>Burkholderiales</taxon>
        <taxon>Sphaerotilaceae</taxon>
        <taxon>Pseudaquabacterium</taxon>
    </lineage>
</organism>
<keyword evidence="1" id="KW-0805">Transcription regulation</keyword>
<dbReference type="InterPro" id="IPR036390">
    <property type="entry name" value="WH_DNA-bd_sf"/>
</dbReference>
<protein>
    <submittedName>
        <fullName evidence="6">Crp/Fnr family transcriptional regulator</fullName>
    </submittedName>
</protein>
<keyword evidence="2" id="KW-0238">DNA-binding</keyword>
<name>A0ABX2EAZ7_9BURK</name>
<dbReference type="SUPFAM" id="SSF46785">
    <property type="entry name" value="Winged helix' DNA-binding domain"/>
    <property type="match status" value="1"/>
</dbReference>
<dbReference type="RefSeq" id="WP_173121058.1">
    <property type="nucleotide sequence ID" value="NZ_JABRWJ010000001.1"/>
</dbReference>
<reference evidence="6 7" key="1">
    <citation type="submission" date="2020-05" db="EMBL/GenBank/DDBJ databases">
        <title>Aquincola sp. isolate from soil.</title>
        <authorList>
            <person name="Han J."/>
            <person name="Kim D.-U."/>
        </authorList>
    </citation>
    <scope>NUCLEOTIDE SEQUENCE [LARGE SCALE GENOMIC DNA]</scope>
    <source>
        <strain evidence="6 7">S2</strain>
    </source>
</reference>
<dbReference type="PROSITE" id="PS51063">
    <property type="entry name" value="HTH_CRP_2"/>
    <property type="match status" value="1"/>
</dbReference>
<evidence type="ECO:0000256" key="2">
    <source>
        <dbReference type="ARBA" id="ARBA00023125"/>
    </source>
</evidence>
<dbReference type="SMART" id="SM00100">
    <property type="entry name" value="cNMP"/>
    <property type="match status" value="1"/>
</dbReference>
<evidence type="ECO:0000259" key="4">
    <source>
        <dbReference type="PROSITE" id="PS50042"/>
    </source>
</evidence>
<accession>A0ABX2EAZ7</accession>
<dbReference type="PANTHER" id="PTHR24567:SF74">
    <property type="entry name" value="HTH-TYPE TRANSCRIPTIONAL REGULATOR ARCR"/>
    <property type="match status" value="1"/>
</dbReference>
<dbReference type="InterPro" id="IPR036388">
    <property type="entry name" value="WH-like_DNA-bd_sf"/>
</dbReference>
<proteinExistence type="predicted"/>
<evidence type="ECO:0000313" key="7">
    <source>
        <dbReference type="Proteomes" id="UP000737171"/>
    </source>
</evidence>
<dbReference type="Gene3D" id="1.10.10.10">
    <property type="entry name" value="Winged helix-like DNA-binding domain superfamily/Winged helix DNA-binding domain"/>
    <property type="match status" value="1"/>
</dbReference>
<dbReference type="EMBL" id="JABRWJ010000001">
    <property type="protein sequence ID" value="NRF66275.1"/>
    <property type="molecule type" value="Genomic_DNA"/>
</dbReference>
<evidence type="ECO:0000256" key="1">
    <source>
        <dbReference type="ARBA" id="ARBA00023015"/>
    </source>
</evidence>
<dbReference type="InterPro" id="IPR014710">
    <property type="entry name" value="RmlC-like_jellyroll"/>
</dbReference>
<dbReference type="InterPro" id="IPR012318">
    <property type="entry name" value="HTH_CRP"/>
</dbReference>
<evidence type="ECO:0000313" key="6">
    <source>
        <dbReference type="EMBL" id="NRF66275.1"/>
    </source>
</evidence>
<evidence type="ECO:0000259" key="5">
    <source>
        <dbReference type="PROSITE" id="PS51063"/>
    </source>
</evidence>
<dbReference type="PANTHER" id="PTHR24567">
    <property type="entry name" value="CRP FAMILY TRANSCRIPTIONAL REGULATORY PROTEIN"/>
    <property type="match status" value="1"/>
</dbReference>
<dbReference type="Proteomes" id="UP000737171">
    <property type="component" value="Unassembled WGS sequence"/>
</dbReference>
<dbReference type="Pfam" id="PF13545">
    <property type="entry name" value="HTH_Crp_2"/>
    <property type="match status" value="1"/>
</dbReference>
<dbReference type="SMART" id="SM00419">
    <property type="entry name" value="HTH_CRP"/>
    <property type="match status" value="1"/>
</dbReference>
<dbReference type="CDD" id="cd00092">
    <property type="entry name" value="HTH_CRP"/>
    <property type="match status" value="1"/>
</dbReference>
<dbReference type="InterPro" id="IPR000595">
    <property type="entry name" value="cNMP-bd_dom"/>
</dbReference>
<keyword evidence="3" id="KW-0804">Transcription</keyword>
<feature type="domain" description="Cyclic nucleotide-binding" evidence="4">
    <location>
        <begin position="8"/>
        <end position="110"/>
    </location>
</feature>
<feature type="domain" description="HTH crp-type" evidence="5">
    <location>
        <begin position="141"/>
        <end position="210"/>
    </location>
</feature>
<dbReference type="Pfam" id="PF00027">
    <property type="entry name" value="cNMP_binding"/>
    <property type="match status" value="1"/>
</dbReference>
<gene>
    <name evidence="6" type="ORF">HLB44_04695</name>
</gene>